<dbReference type="RefSeq" id="WP_310925529.1">
    <property type="nucleotide sequence ID" value="NZ_JAMQOP010000004.1"/>
</dbReference>
<dbReference type="Gene3D" id="3.40.50.10420">
    <property type="entry name" value="NagB/RpiA/CoA transferase-like"/>
    <property type="match status" value="1"/>
</dbReference>
<keyword evidence="3" id="KW-1185">Reference proteome</keyword>
<evidence type="ECO:0000313" key="3">
    <source>
        <dbReference type="Proteomes" id="UP001257060"/>
    </source>
</evidence>
<evidence type="ECO:0000313" key="2">
    <source>
        <dbReference type="EMBL" id="MDS0300622.1"/>
    </source>
</evidence>
<dbReference type="Pfam" id="PF02589">
    <property type="entry name" value="LUD_dom"/>
    <property type="match status" value="1"/>
</dbReference>
<sequence>MSAATLSRFESALKELDVTVSRVGREEFRAHVEEVVRPHAVGVDLTETFDDPALSLEETSVEVDPAPATLREAKTGVTGATLGIADYGSVVLTATDRASELASLFVERHVAVIRAEDVEADMASAVDALGIQLRETGGSAVIATGPSSTADMGALVKGAHGPREVHVVVVEEK</sequence>
<proteinExistence type="predicted"/>
<organism evidence="2 3">
    <name type="scientific">Halogeometricum salsisoli</name>
    <dbReference type="NCBI Taxonomy" id="2950536"/>
    <lineage>
        <taxon>Archaea</taxon>
        <taxon>Methanobacteriati</taxon>
        <taxon>Methanobacteriota</taxon>
        <taxon>Stenosarchaea group</taxon>
        <taxon>Halobacteria</taxon>
        <taxon>Halobacteriales</taxon>
        <taxon>Haloferacaceae</taxon>
        <taxon>Halogeometricum</taxon>
    </lineage>
</organism>
<dbReference type="InterPro" id="IPR003741">
    <property type="entry name" value="LUD_dom"/>
</dbReference>
<protein>
    <submittedName>
        <fullName evidence="2">LUD domain-containing protein</fullName>
    </submittedName>
</protein>
<dbReference type="EMBL" id="JAMQOP010000004">
    <property type="protein sequence ID" value="MDS0300622.1"/>
    <property type="molecule type" value="Genomic_DNA"/>
</dbReference>
<reference evidence="2 3" key="1">
    <citation type="submission" date="2022-06" db="EMBL/GenBank/DDBJ databases">
        <title>Halogeometricum sp. a new haloarchaeum isolate from saline soil.</title>
        <authorList>
            <person name="Strakova D."/>
            <person name="Galisteo C."/>
            <person name="Sanchez-Porro C."/>
            <person name="Ventosa A."/>
        </authorList>
    </citation>
    <scope>NUCLEOTIDE SEQUENCE [LARGE SCALE GENOMIC DNA]</scope>
    <source>
        <strain evidence="2 3">S1BR25-6</strain>
    </source>
</reference>
<name>A0ABU2GII1_9EURY</name>
<gene>
    <name evidence="2" type="ORF">NDI76_17875</name>
</gene>
<comment type="caution">
    <text evidence="2">The sequence shown here is derived from an EMBL/GenBank/DDBJ whole genome shotgun (WGS) entry which is preliminary data.</text>
</comment>
<dbReference type="Proteomes" id="UP001257060">
    <property type="component" value="Unassembled WGS sequence"/>
</dbReference>
<dbReference type="InterPro" id="IPR037171">
    <property type="entry name" value="NagB/RpiA_transferase-like"/>
</dbReference>
<feature type="domain" description="LUD" evidence="1">
    <location>
        <begin position="7"/>
        <end position="170"/>
    </location>
</feature>
<accession>A0ABU2GII1</accession>
<dbReference type="SUPFAM" id="SSF100950">
    <property type="entry name" value="NagB/RpiA/CoA transferase-like"/>
    <property type="match status" value="1"/>
</dbReference>
<dbReference type="InterPro" id="IPR024185">
    <property type="entry name" value="FTHF_cligase-like_sf"/>
</dbReference>
<dbReference type="PANTHER" id="PTHR43682:SF1">
    <property type="entry name" value="LACTATE UTILIZATION PROTEIN C"/>
    <property type="match status" value="1"/>
</dbReference>
<dbReference type="PANTHER" id="PTHR43682">
    <property type="entry name" value="LACTATE UTILIZATION PROTEIN C"/>
    <property type="match status" value="1"/>
</dbReference>
<evidence type="ECO:0000259" key="1">
    <source>
        <dbReference type="Pfam" id="PF02589"/>
    </source>
</evidence>